<dbReference type="AlphaFoldDB" id="W9H3F0"/>
<dbReference type="Proteomes" id="UP000019486">
    <property type="component" value="Unassembled WGS sequence"/>
</dbReference>
<keyword evidence="1" id="KW-0812">Transmembrane</keyword>
<proteinExistence type="predicted"/>
<keyword evidence="1" id="KW-1133">Transmembrane helix</keyword>
<accession>W9H3F0</accession>
<reference evidence="2 3" key="1">
    <citation type="submission" date="2013-08" db="EMBL/GenBank/DDBJ databases">
        <title>The genome sequence of Skermanella stibiiresistens.</title>
        <authorList>
            <person name="Zhu W."/>
            <person name="Wang G."/>
        </authorList>
    </citation>
    <scope>NUCLEOTIDE SEQUENCE [LARGE SCALE GENOMIC DNA]</scope>
    <source>
        <strain evidence="2 3">SB22</strain>
    </source>
</reference>
<sequence length="62" mass="6351">MTFHPRSGAIIAMIAGLSLASIVLVSLVGVRGWATAQRLPNLFLASASVAGSDRGGEILSQD</sequence>
<organism evidence="2 3">
    <name type="scientific">Skermanella stibiiresistens SB22</name>
    <dbReference type="NCBI Taxonomy" id="1385369"/>
    <lineage>
        <taxon>Bacteria</taxon>
        <taxon>Pseudomonadati</taxon>
        <taxon>Pseudomonadota</taxon>
        <taxon>Alphaproteobacteria</taxon>
        <taxon>Rhodospirillales</taxon>
        <taxon>Azospirillaceae</taxon>
        <taxon>Skermanella</taxon>
    </lineage>
</organism>
<gene>
    <name evidence="2" type="ORF">N825_13880</name>
</gene>
<feature type="transmembrane region" description="Helical" evidence="1">
    <location>
        <begin position="6"/>
        <end position="30"/>
    </location>
</feature>
<dbReference type="RefSeq" id="WP_037457404.1">
    <property type="nucleotide sequence ID" value="NZ_AVFL01000019.1"/>
</dbReference>
<evidence type="ECO:0000313" key="3">
    <source>
        <dbReference type="Proteomes" id="UP000019486"/>
    </source>
</evidence>
<dbReference type="EMBL" id="AVFL01000019">
    <property type="protein sequence ID" value="EWY38293.1"/>
    <property type="molecule type" value="Genomic_DNA"/>
</dbReference>
<evidence type="ECO:0000313" key="2">
    <source>
        <dbReference type="EMBL" id="EWY38293.1"/>
    </source>
</evidence>
<name>W9H3F0_9PROT</name>
<comment type="caution">
    <text evidence="2">The sequence shown here is derived from an EMBL/GenBank/DDBJ whole genome shotgun (WGS) entry which is preliminary data.</text>
</comment>
<keyword evidence="3" id="KW-1185">Reference proteome</keyword>
<protein>
    <submittedName>
        <fullName evidence="2">Uncharacterized protein</fullName>
    </submittedName>
</protein>
<dbReference type="STRING" id="1385369.N825_13880"/>
<keyword evidence="1" id="KW-0472">Membrane</keyword>
<evidence type="ECO:0000256" key="1">
    <source>
        <dbReference type="SAM" id="Phobius"/>
    </source>
</evidence>